<dbReference type="RefSeq" id="WP_109645292.1">
    <property type="nucleotide sequence ID" value="NZ_QGGB01000003.1"/>
</dbReference>
<dbReference type="InterPro" id="IPR033904">
    <property type="entry name" value="Trans_IPPS_HH"/>
</dbReference>
<evidence type="ECO:0000313" key="2">
    <source>
        <dbReference type="EMBL" id="PWN07514.1"/>
    </source>
</evidence>
<dbReference type="CDD" id="cd00683">
    <property type="entry name" value="Trans_IPPS_HH"/>
    <property type="match status" value="1"/>
</dbReference>
<comment type="caution">
    <text evidence="2">The sequence shown here is derived from an EMBL/GenBank/DDBJ whole genome shotgun (WGS) entry which is preliminary data.</text>
</comment>
<dbReference type="PANTHER" id="PTHR31480">
    <property type="entry name" value="BIFUNCTIONAL LYCOPENE CYCLASE/PHYTOENE SYNTHASE"/>
    <property type="match status" value="1"/>
</dbReference>
<keyword evidence="1" id="KW-0808">Transferase</keyword>
<dbReference type="SFLD" id="SFLDS00005">
    <property type="entry name" value="Isoprenoid_Synthase_Type_I"/>
    <property type="match status" value="1"/>
</dbReference>
<dbReference type="AlphaFoldDB" id="A0A316TXU4"/>
<dbReference type="SFLD" id="SFLDG01018">
    <property type="entry name" value="Squalene/Phytoene_Synthase_Lik"/>
    <property type="match status" value="1"/>
</dbReference>
<dbReference type="Proteomes" id="UP000245533">
    <property type="component" value="Unassembled WGS sequence"/>
</dbReference>
<keyword evidence="3" id="KW-1185">Reference proteome</keyword>
<gene>
    <name evidence="2" type="ORF">DDZ15_04435</name>
</gene>
<organism evidence="2 3">
    <name type="scientific">Rhodohalobacter mucosus</name>
    <dbReference type="NCBI Taxonomy" id="2079485"/>
    <lineage>
        <taxon>Bacteria</taxon>
        <taxon>Pseudomonadati</taxon>
        <taxon>Balneolota</taxon>
        <taxon>Balneolia</taxon>
        <taxon>Balneolales</taxon>
        <taxon>Balneolaceae</taxon>
        <taxon>Rhodohalobacter</taxon>
    </lineage>
</organism>
<dbReference type="SUPFAM" id="SSF48576">
    <property type="entry name" value="Terpenoid synthases"/>
    <property type="match status" value="1"/>
</dbReference>
<dbReference type="GO" id="GO:0016117">
    <property type="term" value="P:carotenoid biosynthetic process"/>
    <property type="evidence" value="ECO:0007669"/>
    <property type="project" value="UniProtKB-ARBA"/>
</dbReference>
<dbReference type="GO" id="GO:0051996">
    <property type="term" value="F:squalene synthase [NAD(P)H] activity"/>
    <property type="evidence" value="ECO:0007669"/>
    <property type="project" value="InterPro"/>
</dbReference>
<proteinExistence type="predicted"/>
<reference evidence="2 3" key="1">
    <citation type="submission" date="2018-05" db="EMBL/GenBank/DDBJ databases">
        <title>Rhodohalobacter halophilus gen. nov., sp. nov., a moderately halophilic member of the family Balneolaceae.</title>
        <authorList>
            <person name="Liu Z.-W."/>
        </authorList>
    </citation>
    <scope>NUCLEOTIDE SEQUENCE [LARGE SCALE GENOMIC DNA]</scope>
    <source>
        <strain evidence="2 3">8A47</strain>
    </source>
</reference>
<dbReference type="InterPro" id="IPR044843">
    <property type="entry name" value="Trans_IPPS_bact-type"/>
</dbReference>
<accession>A0A316TXU4</accession>
<dbReference type="InterPro" id="IPR008949">
    <property type="entry name" value="Isoprenoid_synthase_dom_sf"/>
</dbReference>
<dbReference type="OrthoDB" id="9787280at2"/>
<dbReference type="InterPro" id="IPR019845">
    <property type="entry name" value="Squalene/phytoene_synthase_CS"/>
</dbReference>
<name>A0A316TXU4_9BACT</name>
<dbReference type="PROSITE" id="PS01045">
    <property type="entry name" value="SQUALEN_PHYTOEN_SYN_2"/>
    <property type="match status" value="1"/>
</dbReference>
<dbReference type="Pfam" id="PF00494">
    <property type="entry name" value="SQS_PSY"/>
    <property type="match status" value="1"/>
</dbReference>
<protein>
    <submittedName>
        <fullName evidence="2">Squalene synthase</fullName>
    </submittedName>
</protein>
<dbReference type="GO" id="GO:0004311">
    <property type="term" value="F:geranylgeranyl diphosphate synthase activity"/>
    <property type="evidence" value="ECO:0007669"/>
    <property type="project" value="InterPro"/>
</dbReference>
<evidence type="ECO:0000256" key="1">
    <source>
        <dbReference type="ARBA" id="ARBA00022679"/>
    </source>
</evidence>
<evidence type="ECO:0000313" key="3">
    <source>
        <dbReference type="Proteomes" id="UP000245533"/>
    </source>
</evidence>
<dbReference type="Gene3D" id="1.10.600.10">
    <property type="entry name" value="Farnesyl Diphosphate Synthase"/>
    <property type="match status" value="1"/>
</dbReference>
<sequence>MTSLLKLPITMIRPIYEKTSFHRSVITELEDENLMQAYAHCRAITRHHAKTFYMATRFLPNHKQRSIFAIYGLCRYLDDLVDESEDLINHKKISHLEVEEKLDRFRTRLINTYRGFEQDDPILTAFSDTLNTYKISIDLPLLLMEGVMSDLSKKRYNTFSELYDYSYKVASVVGLMTSEVFGYTDSKALDHAVDLGVAMQLTNILRDVGEDLKRDRIYLPAEDLKRFGITERDLFSGKLSPEFIKMMEFQIERARTYYDSADLGIPMLNRDSRMPVCLARENYCRILSKIEENNYNVFDRRAYLNSTEKLSIVPRVMIKLRSA</sequence>
<dbReference type="InterPro" id="IPR002060">
    <property type="entry name" value="Squ/phyt_synthse"/>
</dbReference>
<dbReference type="SFLD" id="SFLDG01212">
    <property type="entry name" value="Phytoene_synthase_like"/>
    <property type="match status" value="1"/>
</dbReference>
<dbReference type="EMBL" id="QGGB01000003">
    <property type="protein sequence ID" value="PWN07514.1"/>
    <property type="molecule type" value="Genomic_DNA"/>
</dbReference>